<proteinExistence type="predicted"/>
<keyword evidence="2" id="KW-1185">Reference proteome</keyword>
<dbReference type="Proteomes" id="UP001054252">
    <property type="component" value="Unassembled WGS sequence"/>
</dbReference>
<protein>
    <submittedName>
        <fullName evidence="1">Uncharacterized protein</fullName>
    </submittedName>
</protein>
<organism evidence="1 2">
    <name type="scientific">Rubroshorea leprosula</name>
    <dbReference type="NCBI Taxonomy" id="152421"/>
    <lineage>
        <taxon>Eukaryota</taxon>
        <taxon>Viridiplantae</taxon>
        <taxon>Streptophyta</taxon>
        <taxon>Embryophyta</taxon>
        <taxon>Tracheophyta</taxon>
        <taxon>Spermatophyta</taxon>
        <taxon>Magnoliopsida</taxon>
        <taxon>eudicotyledons</taxon>
        <taxon>Gunneridae</taxon>
        <taxon>Pentapetalae</taxon>
        <taxon>rosids</taxon>
        <taxon>malvids</taxon>
        <taxon>Malvales</taxon>
        <taxon>Dipterocarpaceae</taxon>
        <taxon>Rubroshorea</taxon>
    </lineage>
</organism>
<evidence type="ECO:0000313" key="2">
    <source>
        <dbReference type="Proteomes" id="UP001054252"/>
    </source>
</evidence>
<dbReference type="EMBL" id="BPVZ01000039">
    <property type="protein sequence ID" value="GKV13707.1"/>
    <property type="molecule type" value="Genomic_DNA"/>
</dbReference>
<dbReference type="AlphaFoldDB" id="A0AAV5JJL0"/>
<name>A0AAV5JJL0_9ROSI</name>
<reference evidence="1 2" key="1">
    <citation type="journal article" date="2021" name="Commun. Biol.">
        <title>The genome of Shorea leprosula (Dipterocarpaceae) highlights the ecological relevance of drought in aseasonal tropical rainforests.</title>
        <authorList>
            <person name="Ng K.K.S."/>
            <person name="Kobayashi M.J."/>
            <person name="Fawcett J.A."/>
            <person name="Hatakeyama M."/>
            <person name="Paape T."/>
            <person name="Ng C.H."/>
            <person name="Ang C.C."/>
            <person name="Tnah L.H."/>
            <person name="Lee C.T."/>
            <person name="Nishiyama T."/>
            <person name="Sese J."/>
            <person name="O'Brien M.J."/>
            <person name="Copetti D."/>
            <person name="Mohd Noor M.I."/>
            <person name="Ong R.C."/>
            <person name="Putra M."/>
            <person name="Sireger I.Z."/>
            <person name="Indrioko S."/>
            <person name="Kosugi Y."/>
            <person name="Izuno A."/>
            <person name="Isagi Y."/>
            <person name="Lee S.L."/>
            <person name="Shimizu K.K."/>
        </authorList>
    </citation>
    <scope>NUCLEOTIDE SEQUENCE [LARGE SCALE GENOMIC DNA]</scope>
    <source>
        <strain evidence="1">214</strain>
    </source>
</reference>
<sequence>MDCMGTNIGGEEGGSFGLGRCWCRVLIGSRYAVIEVRLMKTVRSRGCTGEGDVLGKGMNWGD</sequence>
<evidence type="ECO:0000313" key="1">
    <source>
        <dbReference type="EMBL" id="GKV13707.1"/>
    </source>
</evidence>
<comment type="caution">
    <text evidence="1">The sequence shown here is derived from an EMBL/GenBank/DDBJ whole genome shotgun (WGS) entry which is preliminary data.</text>
</comment>
<gene>
    <name evidence="1" type="ORF">SLEP1_g24694</name>
</gene>
<accession>A0AAV5JJL0</accession>